<keyword evidence="3" id="KW-1185">Reference proteome</keyword>
<proteinExistence type="predicted"/>
<dbReference type="OMA" id="NSEESWF"/>
<dbReference type="OrthoDB" id="437505at2759"/>
<evidence type="ECO:0000259" key="1">
    <source>
        <dbReference type="PROSITE" id="PS50878"/>
    </source>
</evidence>
<reference evidence="2" key="1">
    <citation type="submission" date="2021-02" db="EMBL/GenBank/DDBJ databases">
        <authorList>
            <person name="Dougan E. K."/>
            <person name="Rhodes N."/>
            <person name="Thang M."/>
            <person name="Chan C."/>
        </authorList>
    </citation>
    <scope>NUCLEOTIDE SEQUENCE</scope>
</reference>
<sequence>MKGSSDASRLRRADALAREGFDRKACAALVSGGVCAETAATARLLRPLHPLSPVPTCPPLDSLPLAAVIGQEVVSKVLHSFPQESAPGPSSLRVQHLLEGLTPAHRAAVLEQLTAVVQLLVRGEAPEAVAPTLAGAGLFAMPKATGGVRPIAIGEVLRRIVGKCLCASVKEEAKRFFHPSQVGVACPTGIDAAVRSARAWKNRSATDTSKALLKLDFANAFHCVSRSQVLEQTRRHFPSLARWSQWCYSRPSKLVFGSYTISSETGVQQGDPLGPLLFSAAIQPIVEQLRRLEVNGKKLDLATFYLDDGFLAGDIEVVAAALRLVQSEGAGIGLQLQLGKCQLLETLFPTDLLTNPVTSESRVVVGGFEVLGVAVGDKEFCELYARGKAAEGKKLLEQLPRLEDPQVALRSLRLCGGHCKLVHSMRMTPPHLQMEALQAFDQEVRASFCGITGLAGAPGAYVASVAASRELCHSHDTGYLLRAEDASSDWSLAFGALNARLPDGKRVMPGEAAKNKQKQFSFLIDEKEHEACLAAARTVDRATLNSESEPGARAFWEAVPASGLGLAVDPAEFTCEVRARLRMLECSEDRWCPLCDAVADTQGHHARMCSAGGDRVLRHNALRNFIFRFAAAAGLHPELEKPGLLVPARPGDVDSSLRRPADVYLPSWTNGSPVALDFAATAPQRQETIAEAARCPLAAANAYSDHKRAFLGTEAACLAAGVGFQPMVVESTGA</sequence>
<accession>A0A813HER3</accession>
<evidence type="ECO:0000313" key="3">
    <source>
        <dbReference type="Proteomes" id="UP000654075"/>
    </source>
</evidence>
<dbReference type="InterPro" id="IPR000477">
    <property type="entry name" value="RT_dom"/>
</dbReference>
<dbReference type="EMBL" id="CAJNNV010031425">
    <property type="protein sequence ID" value="CAE8636187.1"/>
    <property type="molecule type" value="Genomic_DNA"/>
</dbReference>
<evidence type="ECO:0000313" key="2">
    <source>
        <dbReference type="EMBL" id="CAE8636187.1"/>
    </source>
</evidence>
<comment type="caution">
    <text evidence="2">The sequence shown here is derived from an EMBL/GenBank/DDBJ whole genome shotgun (WGS) entry which is preliminary data.</text>
</comment>
<dbReference type="Pfam" id="PF00078">
    <property type="entry name" value="RVT_1"/>
    <property type="match status" value="1"/>
</dbReference>
<dbReference type="AlphaFoldDB" id="A0A813HER3"/>
<dbReference type="Proteomes" id="UP000654075">
    <property type="component" value="Unassembled WGS sequence"/>
</dbReference>
<dbReference type="PROSITE" id="PS50878">
    <property type="entry name" value="RT_POL"/>
    <property type="match status" value="1"/>
</dbReference>
<protein>
    <recommendedName>
        <fullName evidence="1">Reverse transcriptase domain-containing protein</fullName>
    </recommendedName>
</protein>
<name>A0A813HER3_POLGL</name>
<dbReference type="PANTHER" id="PTHR48462">
    <property type="entry name" value="PROTEIN, PUTATIVE-RELATED"/>
    <property type="match status" value="1"/>
</dbReference>
<feature type="domain" description="Reverse transcriptase" evidence="1">
    <location>
        <begin position="122"/>
        <end position="370"/>
    </location>
</feature>
<organism evidence="2 3">
    <name type="scientific">Polarella glacialis</name>
    <name type="common">Dinoflagellate</name>
    <dbReference type="NCBI Taxonomy" id="89957"/>
    <lineage>
        <taxon>Eukaryota</taxon>
        <taxon>Sar</taxon>
        <taxon>Alveolata</taxon>
        <taxon>Dinophyceae</taxon>
        <taxon>Suessiales</taxon>
        <taxon>Suessiaceae</taxon>
        <taxon>Polarella</taxon>
    </lineage>
</organism>
<gene>
    <name evidence="2" type="ORF">PGLA1383_LOCUS51688</name>
</gene>
<dbReference type="PANTHER" id="PTHR48462:SF1">
    <property type="entry name" value="PROTEIN, PUTATIVE-RELATED"/>
    <property type="match status" value="1"/>
</dbReference>